<dbReference type="Pfam" id="PF11740">
    <property type="entry name" value="KfrA_N"/>
    <property type="match status" value="1"/>
</dbReference>
<evidence type="ECO:0000259" key="2">
    <source>
        <dbReference type="Pfam" id="PF11740"/>
    </source>
</evidence>
<sequence length="315" mass="34682">MVDQAELFRIADEILADGRNPTVRALQTELSKGGSFSDVGPMFKGWSLSRGFRPRPTKDDVPPAMLDSLSKVAAQIWSHGRDQGRNFKLNEHDELVEKFDAVKMAYVAAMARVKALEERLGIAGNETESDGEETNAVPGRRGAAIAFWEGLLRKVADRMGSQHLKPDIAYLLLKPEDHREAEEWSKNRTWSAAVLGDKMEGRAKKGKLFEQVGEGLYKVLAKDVEATLDEPAPVEGPNRSPEQPEKSPAISQAVTTVESAVSPLSGSEKESTRRPKPRRPSHPRSPAVRRSGHWPDARPTIPTTTRTPLRGPSSP</sequence>
<feature type="domain" description="KfrA N-terminal DNA-binding" evidence="2">
    <location>
        <begin position="6"/>
        <end position="119"/>
    </location>
</feature>
<dbReference type="GO" id="GO:0003677">
    <property type="term" value="F:DNA binding"/>
    <property type="evidence" value="ECO:0007669"/>
    <property type="project" value="UniProtKB-KW"/>
</dbReference>
<reference evidence="3" key="1">
    <citation type="submission" date="2022-05" db="EMBL/GenBank/DDBJ databases">
        <authorList>
            <person name="Pankratov T."/>
        </authorList>
    </citation>
    <scope>NUCLEOTIDE SEQUENCE</scope>
    <source>
        <strain evidence="3">BP6-180914</strain>
    </source>
</reference>
<keyword evidence="3" id="KW-0238">DNA-binding</keyword>
<feature type="compositionally biased region" description="Polar residues" evidence="1">
    <location>
        <begin position="249"/>
        <end position="265"/>
    </location>
</feature>
<protein>
    <submittedName>
        <fullName evidence="3">DNA-binding protein</fullName>
    </submittedName>
</protein>
<accession>A0AA41Z3D8</accession>
<feature type="compositionally biased region" description="Low complexity" evidence="1">
    <location>
        <begin position="298"/>
        <end position="315"/>
    </location>
</feature>
<keyword evidence="4" id="KW-1185">Reference proteome</keyword>
<evidence type="ECO:0000313" key="3">
    <source>
        <dbReference type="EMBL" id="MCW6512060.1"/>
    </source>
</evidence>
<organism evidence="3 4">
    <name type="scientific">Lichenifustis flavocetrariae</name>
    <dbReference type="NCBI Taxonomy" id="2949735"/>
    <lineage>
        <taxon>Bacteria</taxon>
        <taxon>Pseudomonadati</taxon>
        <taxon>Pseudomonadota</taxon>
        <taxon>Alphaproteobacteria</taxon>
        <taxon>Hyphomicrobiales</taxon>
        <taxon>Lichenihabitantaceae</taxon>
        <taxon>Lichenifustis</taxon>
    </lineage>
</organism>
<feature type="region of interest" description="Disordered" evidence="1">
    <location>
        <begin position="229"/>
        <end position="315"/>
    </location>
</feature>
<dbReference type="InterPro" id="IPR021104">
    <property type="entry name" value="KfrA_DNA-bd_N"/>
</dbReference>
<name>A0AA41Z3D8_9HYPH</name>
<dbReference type="RefSeq" id="WP_282588439.1">
    <property type="nucleotide sequence ID" value="NZ_JAMOIM010000039.1"/>
</dbReference>
<dbReference type="AlphaFoldDB" id="A0AA41Z3D8"/>
<dbReference type="Proteomes" id="UP001165667">
    <property type="component" value="Unassembled WGS sequence"/>
</dbReference>
<evidence type="ECO:0000313" key="4">
    <source>
        <dbReference type="Proteomes" id="UP001165667"/>
    </source>
</evidence>
<proteinExistence type="predicted"/>
<dbReference type="EMBL" id="JAMOIM010000039">
    <property type="protein sequence ID" value="MCW6512060.1"/>
    <property type="molecule type" value="Genomic_DNA"/>
</dbReference>
<gene>
    <name evidence="3" type="ORF">M8523_29420</name>
</gene>
<evidence type="ECO:0000256" key="1">
    <source>
        <dbReference type="SAM" id="MobiDB-lite"/>
    </source>
</evidence>
<comment type="caution">
    <text evidence="3">The sequence shown here is derived from an EMBL/GenBank/DDBJ whole genome shotgun (WGS) entry which is preliminary data.</text>
</comment>